<dbReference type="STRING" id="862517.HMPREF9225_0079"/>
<feature type="binding site" evidence="9">
    <location>
        <position position="169"/>
    </location>
    <ligand>
        <name>Zn(2+)</name>
        <dbReference type="ChEBI" id="CHEBI:29105"/>
        <label>2</label>
    </ligand>
</feature>
<evidence type="ECO:0000256" key="9">
    <source>
        <dbReference type="HAMAP-Rule" id="MF_01152"/>
    </source>
</evidence>
<reference evidence="13 14" key="1">
    <citation type="submission" date="2010-07" db="EMBL/GenBank/DDBJ databases">
        <authorList>
            <person name="Muzny D."/>
            <person name="Qin X."/>
            <person name="Deng J."/>
            <person name="Jiang H."/>
            <person name="Liu Y."/>
            <person name="Qu J."/>
            <person name="Song X.-Z."/>
            <person name="Zhang L."/>
            <person name="Thornton R."/>
            <person name="Coyle M."/>
            <person name="Francisco L."/>
            <person name="Jackson L."/>
            <person name="Javaid M."/>
            <person name="Korchina V."/>
            <person name="Kovar C."/>
            <person name="Mata R."/>
            <person name="Mathew T."/>
            <person name="Ngo R."/>
            <person name="Nguyen L."/>
            <person name="Nguyen N."/>
            <person name="Okwuonu G."/>
            <person name="Ongeri F."/>
            <person name="Pham C."/>
            <person name="Simmons D."/>
            <person name="Wilczek-Boney K."/>
            <person name="Hale W."/>
            <person name="Jakkamsetti A."/>
            <person name="Pham P."/>
            <person name="Ruth R."/>
            <person name="San Lucas F."/>
            <person name="Warren J."/>
            <person name="Zhang J."/>
            <person name="Zhao Z."/>
            <person name="Zhou C."/>
            <person name="Zhu D."/>
            <person name="Lee S."/>
            <person name="Bess C."/>
            <person name="Blankenburg K."/>
            <person name="Forbes L."/>
            <person name="Fu Q."/>
            <person name="Gubbala S."/>
            <person name="Hirani K."/>
            <person name="Jayaseelan J.C."/>
            <person name="Lara F."/>
            <person name="Munidasa M."/>
            <person name="Palculict T."/>
            <person name="Patil S."/>
            <person name="Pu L.-L."/>
            <person name="Saada N."/>
            <person name="Tang L."/>
            <person name="Weissenberger G."/>
            <person name="Zhu Y."/>
            <person name="Hemphill L."/>
            <person name="Shang Y."/>
            <person name="Youmans B."/>
            <person name="Ayvaz T."/>
            <person name="Ross M."/>
            <person name="Santibanez J."/>
            <person name="Aqrawi P."/>
            <person name="Gross S."/>
            <person name="Joshi V."/>
            <person name="Fowler G."/>
            <person name="Nazareth L."/>
            <person name="Reid J."/>
            <person name="Worley K."/>
            <person name="Petrosino J."/>
            <person name="Highlander S."/>
            <person name="Gibbs R."/>
        </authorList>
    </citation>
    <scope>NUCLEOTIDE SEQUENCE [LARGE SCALE GENOMIC DNA]</scope>
    <source>
        <strain evidence="13 14">ATCC BAA-1640</strain>
    </source>
</reference>
<evidence type="ECO:0000256" key="1">
    <source>
        <dbReference type="ARBA" id="ARBA00022705"/>
    </source>
</evidence>
<dbReference type="GO" id="GO:0051082">
    <property type="term" value="F:unfolded protein binding"/>
    <property type="evidence" value="ECO:0007669"/>
    <property type="project" value="UniProtKB-UniRule"/>
</dbReference>
<name>E0NIU0_9FIRM</name>
<dbReference type="InterPro" id="IPR018253">
    <property type="entry name" value="DnaJ_domain_CS"/>
</dbReference>
<evidence type="ECO:0000256" key="4">
    <source>
        <dbReference type="ARBA" id="ARBA00022771"/>
    </source>
</evidence>
<dbReference type="SMART" id="SM00271">
    <property type="entry name" value="DnaJ"/>
    <property type="match status" value="1"/>
</dbReference>
<keyword evidence="9" id="KW-0963">Cytoplasm</keyword>
<comment type="caution">
    <text evidence="13">The sequence shown here is derived from an EMBL/GenBank/DDBJ whole genome shotgun (WGS) entry which is preliminary data.</text>
</comment>
<dbReference type="NCBIfam" id="TIGR02349">
    <property type="entry name" value="DnaJ_bact"/>
    <property type="match status" value="1"/>
</dbReference>
<dbReference type="NCBIfam" id="NF008035">
    <property type="entry name" value="PRK10767.1"/>
    <property type="match status" value="1"/>
</dbReference>
<comment type="function">
    <text evidence="9">Participates actively in the response to hyperosmotic and heat shock by preventing the aggregation of stress-denatured proteins and by disaggregating proteins, also in an autonomous, DnaK-independent fashion. Unfolded proteins bind initially to DnaJ; upon interaction with the DnaJ-bound protein, DnaK hydrolyzes its bound ATP, resulting in the formation of a stable complex. GrpE releases ADP from DnaK; ATP binding to DnaK triggers the release of the substrate protein, thus completing the reaction cycle. Several rounds of ATP-dependent interactions between DnaJ, DnaK and GrpE are required for fully efficient folding. Also involved, together with DnaK and GrpE, in the DNA replication of plasmids through activation of initiation proteins.</text>
</comment>
<keyword evidence="9" id="KW-0346">Stress response</keyword>
<organism evidence="13 14">
    <name type="scientific">Peptoniphilus duerdenii ATCC BAA-1640</name>
    <dbReference type="NCBI Taxonomy" id="862517"/>
    <lineage>
        <taxon>Bacteria</taxon>
        <taxon>Bacillati</taxon>
        <taxon>Bacillota</taxon>
        <taxon>Tissierellia</taxon>
        <taxon>Tissierellales</taxon>
        <taxon>Peptoniphilaceae</taxon>
        <taxon>Peptoniphilus</taxon>
    </lineage>
</organism>
<keyword evidence="1 9" id="KW-0235">DNA replication</keyword>
<evidence type="ECO:0000313" key="14">
    <source>
        <dbReference type="Proteomes" id="UP000003280"/>
    </source>
</evidence>
<feature type="domain" description="J" evidence="11">
    <location>
        <begin position="9"/>
        <end position="74"/>
    </location>
</feature>
<dbReference type="GO" id="GO:0008270">
    <property type="term" value="F:zinc ion binding"/>
    <property type="evidence" value="ECO:0007669"/>
    <property type="project" value="UniProtKB-UniRule"/>
</dbReference>
<dbReference type="CDD" id="cd10719">
    <property type="entry name" value="DnaJ_zf"/>
    <property type="match status" value="1"/>
</dbReference>
<comment type="cofactor">
    <cofactor evidence="9">
        <name>Zn(2+)</name>
        <dbReference type="ChEBI" id="CHEBI:29105"/>
    </cofactor>
    <text evidence="9">Binds 2 Zn(2+) ions per monomer.</text>
</comment>
<keyword evidence="2 9" id="KW-0479">Metal-binding</keyword>
<comment type="subunit">
    <text evidence="9">Homodimer.</text>
</comment>
<dbReference type="InterPro" id="IPR002939">
    <property type="entry name" value="DnaJ_C"/>
</dbReference>
<feature type="repeat" description="CXXCXGXG motif" evidence="9">
    <location>
        <begin position="195"/>
        <end position="202"/>
    </location>
</feature>
<dbReference type="Pfam" id="PF01556">
    <property type="entry name" value="DnaJ_C"/>
    <property type="match status" value="1"/>
</dbReference>
<dbReference type="InterPro" id="IPR001623">
    <property type="entry name" value="DnaJ_domain"/>
</dbReference>
<evidence type="ECO:0000256" key="6">
    <source>
        <dbReference type="ARBA" id="ARBA00023186"/>
    </source>
</evidence>
<dbReference type="InterPro" id="IPR012724">
    <property type="entry name" value="DnaJ"/>
</dbReference>
<feature type="binding site" evidence="9">
    <location>
        <position position="209"/>
    </location>
    <ligand>
        <name>Zn(2+)</name>
        <dbReference type="ChEBI" id="CHEBI:29105"/>
        <label>1</label>
    </ligand>
</feature>
<feature type="binding site" evidence="9">
    <location>
        <position position="212"/>
    </location>
    <ligand>
        <name>Zn(2+)</name>
        <dbReference type="ChEBI" id="CHEBI:29105"/>
        <label>1</label>
    </ligand>
</feature>
<comment type="subcellular location">
    <subcellularLocation>
        <location evidence="9">Cytoplasm</location>
    </subcellularLocation>
</comment>
<feature type="repeat" description="CXXCXGXG motif" evidence="9">
    <location>
        <begin position="209"/>
        <end position="216"/>
    </location>
</feature>
<dbReference type="EMBL" id="AEEH01000010">
    <property type="protein sequence ID" value="EFM26308.1"/>
    <property type="molecule type" value="Genomic_DNA"/>
</dbReference>
<dbReference type="Gene3D" id="2.10.230.10">
    <property type="entry name" value="Heat shock protein DnaJ, cysteine-rich domain"/>
    <property type="match status" value="1"/>
</dbReference>
<evidence type="ECO:0000259" key="12">
    <source>
        <dbReference type="PROSITE" id="PS51188"/>
    </source>
</evidence>
<dbReference type="HOGENOM" id="CLU_017633_0_7_9"/>
<dbReference type="SUPFAM" id="SSF49493">
    <property type="entry name" value="HSP40/DnaJ peptide-binding domain"/>
    <property type="match status" value="2"/>
</dbReference>
<comment type="similarity">
    <text evidence="7 9">Belongs to the DnaJ family.</text>
</comment>
<evidence type="ECO:0000256" key="7">
    <source>
        <dbReference type="ARBA" id="ARBA00061004"/>
    </source>
</evidence>
<dbReference type="PANTHER" id="PTHR43096">
    <property type="entry name" value="DNAJ HOMOLOG 1, MITOCHONDRIAL-RELATED"/>
    <property type="match status" value="1"/>
</dbReference>
<dbReference type="GO" id="GO:0005524">
    <property type="term" value="F:ATP binding"/>
    <property type="evidence" value="ECO:0007669"/>
    <property type="project" value="InterPro"/>
</dbReference>
<proteinExistence type="inferred from homology"/>
<sequence>MKGCERLRDFYEILEVKRESTQTEIKSQYRKLAKKYHPDLNPGDEEAAEHFKEVNIAYEVLSDEKKRQMYDAYGEDGINGNAGSYGGGFGDIFGDIFDMFGQGFGGFGGYSEAEYRNRPIKGDDVRVDIIIDFKESIFGAKKDINVKRTETCKTCNGEGTAPGTHKHTCDKCNGTGKIRTTTSSPFGRFTQVSACDKCKGTGEIIDTPCPDCKGHGTRVVNKKITIDIPKGIDDKMILTLREEGDAGLNGGPAGDLYVYVRVKEDQIFKRMGNDLYMELPITYTDAVLGGSIKVPTLTKLVDYDIPAGTKSGATFRIRGEGVPYLRKDGKGDLVFKVDIHVPKKISDEEREILEELRKKEGKEIKKERETFLDKVKKFFE</sequence>
<evidence type="ECO:0000256" key="5">
    <source>
        <dbReference type="ARBA" id="ARBA00022833"/>
    </source>
</evidence>
<dbReference type="CDD" id="cd10747">
    <property type="entry name" value="DnaJ_C"/>
    <property type="match status" value="1"/>
</dbReference>
<dbReference type="AlphaFoldDB" id="E0NIU0"/>
<dbReference type="Pfam" id="PF00226">
    <property type="entry name" value="DnaJ"/>
    <property type="match status" value="1"/>
</dbReference>
<dbReference type="SUPFAM" id="SSF46565">
    <property type="entry name" value="Chaperone J-domain"/>
    <property type="match status" value="1"/>
</dbReference>
<feature type="repeat" description="CXXCXGXG motif" evidence="9">
    <location>
        <begin position="152"/>
        <end position="159"/>
    </location>
</feature>
<dbReference type="InterPro" id="IPR036869">
    <property type="entry name" value="J_dom_sf"/>
</dbReference>
<protein>
    <recommendedName>
        <fullName evidence="8 9">Chaperone protein DnaJ</fullName>
    </recommendedName>
</protein>
<feature type="domain" description="CR-type" evidence="12">
    <location>
        <begin position="139"/>
        <end position="221"/>
    </location>
</feature>
<evidence type="ECO:0000256" key="8">
    <source>
        <dbReference type="ARBA" id="ARBA00067609"/>
    </source>
</evidence>
<evidence type="ECO:0000256" key="10">
    <source>
        <dbReference type="PROSITE-ProRule" id="PRU00546"/>
    </source>
</evidence>
<keyword evidence="4 9" id="KW-0863">Zinc-finger</keyword>
<dbReference type="GO" id="GO:0006260">
    <property type="term" value="P:DNA replication"/>
    <property type="evidence" value="ECO:0007669"/>
    <property type="project" value="UniProtKB-KW"/>
</dbReference>
<evidence type="ECO:0000256" key="3">
    <source>
        <dbReference type="ARBA" id="ARBA00022737"/>
    </source>
</evidence>
<dbReference type="Gene3D" id="1.10.287.110">
    <property type="entry name" value="DnaJ domain"/>
    <property type="match status" value="1"/>
</dbReference>
<dbReference type="Proteomes" id="UP000003280">
    <property type="component" value="Unassembled WGS sequence"/>
</dbReference>
<dbReference type="FunFam" id="2.10.230.10:FF:000002">
    <property type="entry name" value="Molecular chaperone DnaJ"/>
    <property type="match status" value="1"/>
</dbReference>
<dbReference type="Pfam" id="PF00684">
    <property type="entry name" value="DnaJ_CXXCXGXG"/>
    <property type="match status" value="1"/>
</dbReference>
<keyword evidence="14" id="KW-1185">Reference proteome</keyword>
<feature type="binding site" evidence="9">
    <location>
        <position position="198"/>
    </location>
    <ligand>
        <name>Zn(2+)</name>
        <dbReference type="ChEBI" id="CHEBI:29105"/>
        <label>2</label>
    </ligand>
</feature>
<feature type="binding site" evidence="9">
    <location>
        <position position="152"/>
    </location>
    <ligand>
        <name>Zn(2+)</name>
        <dbReference type="ChEBI" id="CHEBI:29105"/>
        <label>1</label>
    </ligand>
</feature>
<feature type="binding site" evidence="9">
    <location>
        <position position="172"/>
    </location>
    <ligand>
        <name>Zn(2+)</name>
        <dbReference type="ChEBI" id="CHEBI:29105"/>
        <label>2</label>
    </ligand>
</feature>
<accession>E0NIU0</accession>
<gene>
    <name evidence="9 13" type="primary">dnaJ</name>
    <name evidence="13" type="ORF">HMPREF9225_0079</name>
</gene>
<feature type="zinc finger region" description="CR-type" evidence="10">
    <location>
        <begin position="139"/>
        <end position="221"/>
    </location>
</feature>
<dbReference type="GO" id="GO:0009408">
    <property type="term" value="P:response to heat"/>
    <property type="evidence" value="ECO:0007669"/>
    <property type="project" value="InterPro"/>
</dbReference>
<dbReference type="Gene3D" id="2.60.260.20">
    <property type="entry name" value="Urease metallochaperone UreE, N-terminal domain"/>
    <property type="match status" value="2"/>
</dbReference>
<dbReference type="InterPro" id="IPR008971">
    <property type="entry name" value="HSP40/DnaJ_pept-bd"/>
</dbReference>
<keyword evidence="6 9" id="KW-0143">Chaperone</keyword>
<dbReference type="GO" id="GO:0031072">
    <property type="term" value="F:heat shock protein binding"/>
    <property type="evidence" value="ECO:0007669"/>
    <property type="project" value="InterPro"/>
</dbReference>
<dbReference type="GO" id="GO:0042026">
    <property type="term" value="P:protein refolding"/>
    <property type="evidence" value="ECO:0007669"/>
    <property type="project" value="TreeGrafter"/>
</dbReference>
<dbReference type="eggNOG" id="COG0484">
    <property type="taxonomic scope" value="Bacteria"/>
</dbReference>
<dbReference type="SUPFAM" id="SSF57938">
    <property type="entry name" value="DnaJ/Hsp40 cysteine-rich domain"/>
    <property type="match status" value="1"/>
</dbReference>
<dbReference type="InterPro" id="IPR036410">
    <property type="entry name" value="HSP_DnaJ_Cys-rich_dom_sf"/>
</dbReference>
<evidence type="ECO:0000313" key="13">
    <source>
        <dbReference type="EMBL" id="EFM26308.1"/>
    </source>
</evidence>
<dbReference type="PROSITE" id="PS50076">
    <property type="entry name" value="DNAJ_2"/>
    <property type="match status" value="1"/>
</dbReference>
<feature type="repeat" description="CXXCXGXG motif" evidence="9">
    <location>
        <begin position="169"/>
        <end position="176"/>
    </location>
</feature>
<evidence type="ECO:0000259" key="11">
    <source>
        <dbReference type="PROSITE" id="PS50076"/>
    </source>
</evidence>
<keyword evidence="3 9" id="KW-0677">Repeat</keyword>
<dbReference type="CDD" id="cd06257">
    <property type="entry name" value="DnaJ"/>
    <property type="match status" value="1"/>
</dbReference>
<dbReference type="PROSITE" id="PS00636">
    <property type="entry name" value="DNAJ_1"/>
    <property type="match status" value="1"/>
</dbReference>
<dbReference type="FunFam" id="2.60.260.20:FF:000005">
    <property type="entry name" value="Chaperone protein dnaJ 1, mitochondrial"/>
    <property type="match status" value="1"/>
</dbReference>
<feature type="binding site" evidence="9">
    <location>
        <position position="155"/>
    </location>
    <ligand>
        <name>Zn(2+)</name>
        <dbReference type="ChEBI" id="CHEBI:29105"/>
        <label>1</label>
    </ligand>
</feature>
<feature type="binding site" evidence="9">
    <location>
        <position position="195"/>
    </location>
    <ligand>
        <name>Zn(2+)</name>
        <dbReference type="ChEBI" id="CHEBI:29105"/>
        <label>2</label>
    </ligand>
</feature>
<keyword evidence="5 9" id="KW-0862">Zinc</keyword>
<evidence type="ECO:0000256" key="2">
    <source>
        <dbReference type="ARBA" id="ARBA00022723"/>
    </source>
</evidence>
<dbReference type="HAMAP" id="MF_01152">
    <property type="entry name" value="DnaJ"/>
    <property type="match status" value="1"/>
</dbReference>
<dbReference type="PANTHER" id="PTHR43096:SF10">
    <property type="entry name" value="CHAPERONE PROTEIN DNAJ A6, CHLOROPLASTIC"/>
    <property type="match status" value="1"/>
</dbReference>
<comment type="domain">
    <text evidence="9">The J domain is necessary and sufficient to stimulate DnaK ATPase activity. Zinc center 1 plays an important role in the autonomous, DnaK-independent chaperone activity of DnaJ. Zinc center 2 is essential for interaction with DnaK and for DnaJ activity.</text>
</comment>
<dbReference type="InterPro" id="IPR001305">
    <property type="entry name" value="HSP_DnaJ_Cys-rich_dom"/>
</dbReference>
<dbReference type="PROSITE" id="PS51188">
    <property type="entry name" value="ZF_CR"/>
    <property type="match status" value="1"/>
</dbReference>
<dbReference type="PRINTS" id="PR00625">
    <property type="entry name" value="JDOMAIN"/>
</dbReference>
<dbReference type="GO" id="GO:0005737">
    <property type="term" value="C:cytoplasm"/>
    <property type="evidence" value="ECO:0007669"/>
    <property type="project" value="UniProtKB-SubCell"/>
</dbReference>